<accession>A0A4Z2J549</accession>
<organism evidence="1 2">
    <name type="scientific">Liparis tanakae</name>
    <name type="common">Tanaka's snailfish</name>
    <dbReference type="NCBI Taxonomy" id="230148"/>
    <lineage>
        <taxon>Eukaryota</taxon>
        <taxon>Metazoa</taxon>
        <taxon>Chordata</taxon>
        <taxon>Craniata</taxon>
        <taxon>Vertebrata</taxon>
        <taxon>Euteleostomi</taxon>
        <taxon>Actinopterygii</taxon>
        <taxon>Neopterygii</taxon>
        <taxon>Teleostei</taxon>
        <taxon>Neoteleostei</taxon>
        <taxon>Acanthomorphata</taxon>
        <taxon>Eupercaria</taxon>
        <taxon>Perciformes</taxon>
        <taxon>Cottioidei</taxon>
        <taxon>Cottales</taxon>
        <taxon>Liparidae</taxon>
        <taxon>Liparis</taxon>
    </lineage>
</organism>
<keyword evidence="2" id="KW-1185">Reference proteome</keyword>
<evidence type="ECO:0000313" key="2">
    <source>
        <dbReference type="Proteomes" id="UP000314294"/>
    </source>
</evidence>
<protein>
    <submittedName>
        <fullName evidence="1">Uncharacterized protein</fullName>
    </submittedName>
</protein>
<dbReference type="EMBL" id="SRLO01000020">
    <property type="protein sequence ID" value="TNN85505.1"/>
    <property type="molecule type" value="Genomic_DNA"/>
</dbReference>
<evidence type="ECO:0000313" key="1">
    <source>
        <dbReference type="EMBL" id="TNN85505.1"/>
    </source>
</evidence>
<name>A0A4Z2J549_9TELE</name>
<dbReference type="Proteomes" id="UP000314294">
    <property type="component" value="Unassembled WGS sequence"/>
</dbReference>
<dbReference type="AlphaFoldDB" id="A0A4Z2J549"/>
<reference evidence="1 2" key="1">
    <citation type="submission" date="2019-03" db="EMBL/GenBank/DDBJ databases">
        <title>First draft genome of Liparis tanakae, snailfish: a comprehensive survey of snailfish specific genes.</title>
        <authorList>
            <person name="Kim W."/>
            <person name="Song I."/>
            <person name="Jeong J.-H."/>
            <person name="Kim D."/>
            <person name="Kim S."/>
            <person name="Ryu S."/>
            <person name="Song J.Y."/>
            <person name="Lee S.K."/>
        </authorList>
    </citation>
    <scope>NUCLEOTIDE SEQUENCE [LARGE SCALE GENOMIC DNA]</scope>
    <source>
        <tissue evidence="1">Muscle</tissue>
    </source>
</reference>
<proteinExistence type="predicted"/>
<comment type="caution">
    <text evidence="1">The sequence shown here is derived from an EMBL/GenBank/DDBJ whole genome shotgun (WGS) entry which is preliminary data.</text>
</comment>
<gene>
    <name evidence="1" type="ORF">EYF80_004138</name>
</gene>
<sequence>MGELDNVMETVIEKSEISTFSVGNSVGAKRMWVGIDVRLFRILNPQLQGNGGFLSIIVFIELHPHACILCKEGMIQEVLDGVPGGNRVKSHNDNPVGPVMKMLSHLRSLWMIGGVLVWRKWRPLRICLHQLRRTFGFITLKRLRYLRENEDVPVITSSMSNLRKRPPGEVDTAFIPGSSSFSSLPALPVTSEGVTSTFGSASLLCPFASSAHALSMALSFSITWFCVLEVSWRPRPFPVATRVRLRSTTVRRSKWGPGPLLTHSTGRC</sequence>